<organism evidence="2 3">
    <name type="scientific">Aliikangiella marina</name>
    <dbReference type="NCBI Taxonomy" id="1712262"/>
    <lineage>
        <taxon>Bacteria</taxon>
        <taxon>Pseudomonadati</taxon>
        <taxon>Pseudomonadota</taxon>
        <taxon>Gammaproteobacteria</taxon>
        <taxon>Oceanospirillales</taxon>
        <taxon>Pleioneaceae</taxon>
        <taxon>Aliikangiella</taxon>
    </lineage>
</organism>
<dbReference type="Proteomes" id="UP000317839">
    <property type="component" value="Unassembled WGS sequence"/>
</dbReference>
<dbReference type="InterPro" id="IPR011990">
    <property type="entry name" value="TPR-like_helical_dom_sf"/>
</dbReference>
<dbReference type="SUPFAM" id="SSF52540">
    <property type="entry name" value="P-loop containing nucleoside triphosphate hydrolases"/>
    <property type="match status" value="1"/>
</dbReference>
<dbReference type="EMBL" id="VIKR01000002">
    <property type="protein sequence ID" value="TQV74733.1"/>
    <property type="molecule type" value="Genomic_DNA"/>
</dbReference>
<dbReference type="InterPro" id="IPR003107">
    <property type="entry name" value="HAT"/>
</dbReference>
<dbReference type="Gene3D" id="1.25.40.10">
    <property type="entry name" value="Tetratricopeptide repeat domain"/>
    <property type="match status" value="1"/>
</dbReference>
<comment type="caution">
    <text evidence="2">The sequence shown here is derived from an EMBL/GenBank/DDBJ whole genome shotgun (WGS) entry which is preliminary data.</text>
</comment>
<dbReference type="PANTHER" id="PTHR12788:SF10">
    <property type="entry name" value="PROTEIN-TYROSINE SULFOTRANSFERASE"/>
    <property type="match status" value="1"/>
</dbReference>
<dbReference type="GO" id="GO:0008476">
    <property type="term" value="F:protein-tyrosine sulfotransferase activity"/>
    <property type="evidence" value="ECO:0007669"/>
    <property type="project" value="InterPro"/>
</dbReference>
<evidence type="ECO:0000256" key="1">
    <source>
        <dbReference type="ARBA" id="ARBA00022679"/>
    </source>
</evidence>
<dbReference type="RefSeq" id="WP_142941352.1">
    <property type="nucleotide sequence ID" value="NZ_VIKR01000002.1"/>
</dbReference>
<dbReference type="InterPro" id="IPR027417">
    <property type="entry name" value="P-loop_NTPase"/>
</dbReference>
<protein>
    <submittedName>
        <fullName evidence="2">Tetratricopeptide repeat protein</fullName>
    </submittedName>
</protein>
<dbReference type="InterPro" id="IPR026634">
    <property type="entry name" value="TPST-like"/>
</dbReference>
<dbReference type="GO" id="GO:0006396">
    <property type="term" value="P:RNA processing"/>
    <property type="evidence" value="ECO:0007669"/>
    <property type="project" value="InterPro"/>
</dbReference>
<evidence type="ECO:0000313" key="2">
    <source>
        <dbReference type="EMBL" id="TQV74733.1"/>
    </source>
</evidence>
<dbReference type="AlphaFoldDB" id="A0A545TBY2"/>
<sequence length="514" mass="58727">MKLETKEFSIFNLQAVFELIEHKKFVDAEEMIRSLLKVQPNNSDGLWALGTLADKTGQFDQAFQLLGKAAFLAPKQSGPLLAFANFLFERGELEKAQAVFQRAIDKFPSSVHVVFKYARYLLATNQIKSAEVALNRCLEISPYHSGALLSLSELLKEPEAETIVGELHDIVRDAIEVVATEQSSKDSLPVSTSREICELYFASANCNFKRRSHQLAFEDWKKANQYQLSNCEFRTVEMLPFFKKLREYFDQNLLANSPFISSMKNTIKQERHASISPLFIVGMPRAGTTLIEQILTCYPEIETAGETDYIASEVVDYLVEHTQTSYPELMSICDPELLSKAGEGYLSKLASGHANARYVIDKMPANFQSLGLIKLIFPNATILHVTREPRAIAFSIFRNYFAENEPYFCDLEEFALYYHQYQKLIQHWLQMGISMFEIEYENLVRNPKESLEPVISSLGLSWSDTCLAFFQQTTAVHTISRQQVRKPIYDSSIEAWQDFEEELKPFEVALAKYT</sequence>
<keyword evidence="1" id="KW-0808">Transferase</keyword>
<proteinExistence type="predicted"/>
<dbReference type="SMART" id="SM00386">
    <property type="entry name" value="HAT"/>
    <property type="match status" value="2"/>
</dbReference>
<keyword evidence="3" id="KW-1185">Reference proteome</keyword>
<evidence type="ECO:0000313" key="3">
    <source>
        <dbReference type="Proteomes" id="UP000317839"/>
    </source>
</evidence>
<accession>A0A545TBY2</accession>
<dbReference type="InterPro" id="IPR019734">
    <property type="entry name" value="TPR_rpt"/>
</dbReference>
<dbReference type="Pfam" id="PF14559">
    <property type="entry name" value="TPR_19"/>
    <property type="match status" value="1"/>
</dbReference>
<dbReference type="PANTHER" id="PTHR12788">
    <property type="entry name" value="PROTEIN-TYROSINE SULFOTRANSFERASE 2"/>
    <property type="match status" value="1"/>
</dbReference>
<dbReference type="Pfam" id="PF13469">
    <property type="entry name" value="Sulfotransfer_3"/>
    <property type="match status" value="1"/>
</dbReference>
<reference evidence="2 3" key="1">
    <citation type="submission" date="2019-06" db="EMBL/GenBank/DDBJ databases">
        <title>Draft genome of Aliikangiella marina GYP-15.</title>
        <authorList>
            <person name="Wang G."/>
        </authorList>
    </citation>
    <scope>NUCLEOTIDE SEQUENCE [LARGE SCALE GENOMIC DNA]</scope>
    <source>
        <strain evidence="2 3">GYP-15</strain>
    </source>
</reference>
<name>A0A545TBY2_9GAMM</name>
<dbReference type="OrthoDB" id="9815894at2"/>
<gene>
    <name evidence="2" type="ORF">FLL45_07160</name>
</gene>
<dbReference type="SUPFAM" id="SSF48452">
    <property type="entry name" value="TPR-like"/>
    <property type="match status" value="1"/>
</dbReference>
<dbReference type="Gene3D" id="3.40.50.300">
    <property type="entry name" value="P-loop containing nucleotide triphosphate hydrolases"/>
    <property type="match status" value="1"/>
</dbReference>
<dbReference type="SMART" id="SM00028">
    <property type="entry name" value="TPR"/>
    <property type="match status" value="4"/>
</dbReference>